<dbReference type="InterPro" id="IPR045851">
    <property type="entry name" value="AMP-bd_C_sf"/>
</dbReference>
<dbReference type="RefSeq" id="WP_368608849.1">
    <property type="nucleotide sequence ID" value="NZ_JBDLOV010000024.1"/>
</dbReference>
<evidence type="ECO:0000259" key="1">
    <source>
        <dbReference type="Pfam" id="PF00501"/>
    </source>
</evidence>
<dbReference type="InterPro" id="IPR042099">
    <property type="entry name" value="ANL_N_sf"/>
</dbReference>
<accession>A0ABV3V8H8</accession>
<organism evidence="3 4">
    <name type="scientific">Mycolicibacterium porcinum</name>
    <dbReference type="NCBI Taxonomy" id="39693"/>
    <lineage>
        <taxon>Bacteria</taxon>
        <taxon>Bacillati</taxon>
        <taxon>Actinomycetota</taxon>
        <taxon>Actinomycetes</taxon>
        <taxon>Mycobacteriales</taxon>
        <taxon>Mycobacteriaceae</taxon>
        <taxon>Mycolicibacterium</taxon>
    </lineage>
</organism>
<dbReference type="PROSITE" id="PS00455">
    <property type="entry name" value="AMP_BINDING"/>
    <property type="match status" value="1"/>
</dbReference>
<evidence type="ECO:0000259" key="2">
    <source>
        <dbReference type="Pfam" id="PF13193"/>
    </source>
</evidence>
<feature type="domain" description="AMP-dependent synthetase/ligase" evidence="1">
    <location>
        <begin position="25"/>
        <end position="372"/>
    </location>
</feature>
<dbReference type="EMBL" id="JBDLOU010000007">
    <property type="protein sequence ID" value="MEX3737567.1"/>
    <property type="molecule type" value="Genomic_DNA"/>
</dbReference>
<dbReference type="InterPro" id="IPR025110">
    <property type="entry name" value="AMP-bd_C"/>
</dbReference>
<dbReference type="InterPro" id="IPR000873">
    <property type="entry name" value="AMP-dep_synth/lig_dom"/>
</dbReference>
<proteinExistence type="predicted"/>
<reference evidence="3 4" key="1">
    <citation type="submission" date="2024-04" db="EMBL/GenBank/DDBJ databases">
        <title>Genomic Markers of Mycobacteria.</title>
        <authorList>
            <person name="Soliman M.S."/>
            <person name="Elkholy A."/>
            <person name="Soliman N.S."/>
            <person name="Abbas A."/>
            <person name="Khayrat S."/>
            <person name="Shawky S."/>
        </authorList>
    </citation>
    <scope>NUCLEOTIDE SEQUENCE [LARGE SCALE GENOMIC DNA]</scope>
    <source>
        <strain evidence="3 4">Egy-CU-AM5</strain>
    </source>
</reference>
<comment type="caution">
    <text evidence="3">The sequence shown here is derived from an EMBL/GenBank/DDBJ whole genome shotgun (WGS) entry which is preliminary data.</text>
</comment>
<dbReference type="PANTHER" id="PTHR45527">
    <property type="entry name" value="NONRIBOSOMAL PEPTIDE SYNTHETASE"/>
    <property type="match status" value="1"/>
</dbReference>
<dbReference type="InterPro" id="IPR020845">
    <property type="entry name" value="AMP-binding_CS"/>
</dbReference>
<dbReference type="Pfam" id="PF00501">
    <property type="entry name" value="AMP-binding"/>
    <property type="match status" value="1"/>
</dbReference>
<keyword evidence="4" id="KW-1185">Reference proteome</keyword>
<dbReference type="Pfam" id="PF13193">
    <property type="entry name" value="AMP-binding_C"/>
    <property type="match status" value="1"/>
</dbReference>
<dbReference type="Gene3D" id="3.30.300.30">
    <property type="match status" value="1"/>
</dbReference>
<name>A0ABV3V8H8_9MYCO</name>
<protein>
    <submittedName>
        <fullName evidence="3">AMP-binding protein</fullName>
    </submittedName>
</protein>
<dbReference type="PANTHER" id="PTHR45527:SF1">
    <property type="entry name" value="FATTY ACID SYNTHASE"/>
    <property type="match status" value="1"/>
</dbReference>
<gene>
    <name evidence="3" type="ORF">ABFW12_04905</name>
</gene>
<sequence>MVSTEFTQTAIADTDEVADVVADFSAAAREWPHCAAVVHNGSVITYRDLAEQVRLTALHYRPGRFGVEGASGLTGAVVAHTPAAVNHLLGSLQAGATYCPIDAGLPVVRKQALAAAIGVDRLFAEAWDPRERTKLRVESLDEDPVVADADLPQPLWDRSDAAYVLCTSGSTGAPKPVAVSRQALSVTVRALRHLFALTPEDRVLQFASLGWDTCLEEIVPALTSGATLVFDDAAYSGSFPRFIRMLAEREISVLDLPTAFWHELVLFLDEERALLPSSIRLMVIGGERVDPTRLRRWRDLDVGHIRLLNTYGCTETTMITHAVQLSGPGTDPGVAYVDDDVPLGRPLPHVRDHVSDDGELLVSGPALANGYLGAPELTATGFPVADHGSGPIRWFRTGDLVVRGERGLLYSRGRTDEQVKVLGVRVHPAEVEAQLTSHPAVGGAVVVGERRLGRTALTAYVVPLAEVAPSELQGYLRQRLPSQFVPSAVRFIAALSYTASGKVDRTATSRAAAEYDGRGSCR</sequence>
<dbReference type="Gene3D" id="3.40.50.12780">
    <property type="entry name" value="N-terminal domain of ligase-like"/>
    <property type="match status" value="1"/>
</dbReference>
<feature type="domain" description="AMP-binding enzyme C-terminal" evidence="2">
    <location>
        <begin position="430"/>
        <end position="502"/>
    </location>
</feature>
<evidence type="ECO:0000313" key="3">
    <source>
        <dbReference type="EMBL" id="MEX3737567.1"/>
    </source>
</evidence>
<evidence type="ECO:0000313" key="4">
    <source>
        <dbReference type="Proteomes" id="UP001558474"/>
    </source>
</evidence>
<dbReference type="Proteomes" id="UP001558474">
    <property type="component" value="Unassembled WGS sequence"/>
</dbReference>
<dbReference type="SUPFAM" id="SSF56801">
    <property type="entry name" value="Acetyl-CoA synthetase-like"/>
    <property type="match status" value="1"/>
</dbReference>